<dbReference type="EMBL" id="BAAAHD010000061">
    <property type="protein sequence ID" value="GAA0585415.1"/>
    <property type="molecule type" value="Genomic_DNA"/>
</dbReference>
<dbReference type="Proteomes" id="UP001501427">
    <property type="component" value="Unassembled WGS sequence"/>
</dbReference>
<keyword evidence="1" id="KW-1133">Transmembrane helix</keyword>
<dbReference type="AlphaFoldDB" id="A0A7W7MYS7"/>
<name>A0A7W7MYS7_9ACTN</name>
<reference evidence="2" key="3">
    <citation type="submission" date="2023-12" db="EMBL/GenBank/DDBJ databases">
        <authorList>
            <person name="Sun Q."/>
            <person name="Inoue M."/>
        </authorList>
    </citation>
    <scope>NUCLEOTIDE SEQUENCE</scope>
    <source>
        <strain evidence="2">JCM 10667</strain>
    </source>
</reference>
<feature type="transmembrane region" description="Helical" evidence="1">
    <location>
        <begin position="112"/>
        <end position="134"/>
    </location>
</feature>
<dbReference type="InterPro" id="IPR045713">
    <property type="entry name" value="DUF6069"/>
</dbReference>
<organism evidence="3 4">
    <name type="scientific">Actinomadura livida</name>
    <dbReference type="NCBI Taxonomy" id="79909"/>
    <lineage>
        <taxon>Bacteria</taxon>
        <taxon>Bacillati</taxon>
        <taxon>Actinomycetota</taxon>
        <taxon>Actinomycetes</taxon>
        <taxon>Streptosporangiales</taxon>
        <taxon>Thermomonosporaceae</taxon>
        <taxon>Actinomadura</taxon>
    </lineage>
</organism>
<gene>
    <name evidence="3" type="ORF">F4557_003697</name>
    <name evidence="2" type="ORF">GCM10009546_54730</name>
</gene>
<evidence type="ECO:0000313" key="3">
    <source>
        <dbReference type="EMBL" id="MBB4775279.1"/>
    </source>
</evidence>
<evidence type="ECO:0000313" key="2">
    <source>
        <dbReference type="EMBL" id="GAA0585415.1"/>
    </source>
</evidence>
<evidence type="ECO:0000256" key="1">
    <source>
        <dbReference type="SAM" id="Phobius"/>
    </source>
</evidence>
<keyword evidence="1" id="KW-0812">Transmembrane</keyword>
<dbReference type="Pfam" id="PF19545">
    <property type="entry name" value="DUF6069"/>
    <property type="match status" value="1"/>
</dbReference>
<protein>
    <submittedName>
        <fullName evidence="3">Uncharacterized protein</fullName>
    </submittedName>
</protein>
<keyword evidence="1" id="KW-0472">Membrane</keyword>
<evidence type="ECO:0000313" key="5">
    <source>
        <dbReference type="Proteomes" id="UP001501427"/>
    </source>
</evidence>
<dbReference type="EMBL" id="JACHMV010000001">
    <property type="protein sequence ID" value="MBB4775279.1"/>
    <property type="molecule type" value="Genomic_DNA"/>
</dbReference>
<reference evidence="2 5" key="1">
    <citation type="journal article" date="2019" name="Int. J. Syst. Evol. Microbiol.">
        <title>The Global Catalogue of Microorganisms (GCM) 10K type strain sequencing project: providing services to taxonomists for standard genome sequencing and annotation.</title>
        <authorList>
            <consortium name="The Broad Institute Genomics Platform"/>
            <consortium name="The Broad Institute Genome Sequencing Center for Infectious Disease"/>
            <person name="Wu L."/>
            <person name="Ma J."/>
        </authorList>
    </citation>
    <scope>NUCLEOTIDE SEQUENCE [LARGE SCALE GENOMIC DNA]</scope>
    <source>
        <strain evidence="2 5">JCM 10667</strain>
    </source>
</reference>
<dbReference type="Proteomes" id="UP000549343">
    <property type="component" value="Unassembled WGS sequence"/>
</dbReference>
<feature type="transmembrane region" description="Helical" evidence="1">
    <location>
        <begin position="88"/>
        <end position="106"/>
    </location>
</feature>
<reference evidence="3 4" key="2">
    <citation type="submission" date="2020-08" db="EMBL/GenBank/DDBJ databases">
        <title>Sequencing the genomes of 1000 actinobacteria strains.</title>
        <authorList>
            <person name="Klenk H.-P."/>
        </authorList>
    </citation>
    <scope>NUCLEOTIDE SEQUENCE [LARGE SCALE GENOMIC DNA]</scope>
    <source>
        <strain evidence="3 4">DSM 44772</strain>
    </source>
</reference>
<comment type="caution">
    <text evidence="3">The sequence shown here is derived from an EMBL/GenBank/DDBJ whole genome shotgun (WGS) entry which is preliminary data.</text>
</comment>
<proteinExistence type="predicted"/>
<keyword evidence="5" id="KW-1185">Reference proteome</keyword>
<feature type="transmembrane region" description="Helical" evidence="1">
    <location>
        <begin position="20"/>
        <end position="40"/>
    </location>
</feature>
<feature type="transmembrane region" description="Helical" evidence="1">
    <location>
        <begin position="52"/>
        <end position="76"/>
    </location>
</feature>
<evidence type="ECO:0000313" key="4">
    <source>
        <dbReference type="Proteomes" id="UP000549343"/>
    </source>
</evidence>
<accession>A0A7W7MYS7</accession>
<dbReference type="RefSeq" id="WP_184884451.1">
    <property type="nucleotide sequence ID" value="NZ_BAAAHD010000061.1"/>
</dbReference>
<sequence length="147" mass="14162">MAQTDMARTDHAGGAARRAVTVAGGAVAALVLWTLTGPVAGHTPSAETGGEIQQVGAVAVAAGALVAGLAAWALLAVLERTVGRPARAWTTTAAAVLALSLAGPLGGAADTASMAALTGMHLLVGAVLIAGLGTSARGRRGGPRAAR</sequence>